<comment type="caution">
    <text evidence="1">The sequence shown here is derived from an EMBL/GenBank/DDBJ whole genome shotgun (WGS) entry which is preliminary data.</text>
</comment>
<proteinExistence type="predicted"/>
<evidence type="ECO:0000313" key="2">
    <source>
        <dbReference type="Proteomes" id="UP000823561"/>
    </source>
</evidence>
<accession>A0AAV6FQ53</accession>
<feature type="non-terminal residue" evidence="1">
    <location>
        <position position="81"/>
    </location>
</feature>
<sequence>MVEHQLVEHALHARFTLALQRRVGTADVEGAVDEAALGQQPLLLLLLGAAEALRDTASTLPLSLRGQHALKGKLIHLDSHP</sequence>
<organism evidence="1 2">
    <name type="scientific">Alosa alosa</name>
    <name type="common">allis shad</name>
    <dbReference type="NCBI Taxonomy" id="278164"/>
    <lineage>
        <taxon>Eukaryota</taxon>
        <taxon>Metazoa</taxon>
        <taxon>Chordata</taxon>
        <taxon>Craniata</taxon>
        <taxon>Vertebrata</taxon>
        <taxon>Euteleostomi</taxon>
        <taxon>Actinopterygii</taxon>
        <taxon>Neopterygii</taxon>
        <taxon>Teleostei</taxon>
        <taxon>Clupei</taxon>
        <taxon>Clupeiformes</taxon>
        <taxon>Clupeoidei</taxon>
        <taxon>Clupeidae</taxon>
        <taxon>Alosa</taxon>
    </lineage>
</organism>
<reference evidence="1" key="1">
    <citation type="submission" date="2020-10" db="EMBL/GenBank/DDBJ databases">
        <title>Chromosome-scale genome assembly of the Allis shad, Alosa alosa.</title>
        <authorList>
            <person name="Margot Z."/>
            <person name="Christophe K."/>
            <person name="Cabau C."/>
            <person name="Louis A."/>
            <person name="Berthelot C."/>
            <person name="Parey E."/>
            <person name="Roest Crollius H."/>
            <person name="Montfort J."/>
            <person name="Robinson-Rechavi M."/>
            <person name="Bucao C."/>
            <person name="Bouchez O."/>
            <person name="Gislard M."/>
            <person name="Lluch J."/>
            <person name="Milhes M."/>
            <person name="Lampietro C."/>
            <person name="Lopez Roques C."/>
            <person name="Donnadieu C."/>
            <person name="Braasch I."/>
            <person name="Desvignes T."/>
            <person name="Postlethwait J."/>
            <person name="Bobe J."/>
            <person name="Guiguen Y."/>
        </authorList>
    </citation>
    <scope>NUCLEOTIDE SEQUENCE</scope>
    <source>
        <strain evidence="1">M-15738</strain>
        <tissue evidence="1">Blood</tissue>
    </source>
</reference>
<gene>
    <name evidence="1" type="ORF">AALO_G00258600</name>
</gene>
<protein>
    <submittedName>
        <fullName evidence="1">Uncharacterized protein</fullName>
    </submittedName>
</protein>
<dbReference type="EMBL" id="JADWDJ010000020">
    <property type="protein sequence ID" value="KAG5264840.1"/>
    <property type="molecule type" value="Genomic_DNA"/>
</dbReference>
<keyword evidence="2" id="KW-1185">Reference proteome</keyword>
<evidence type="ECO:0000313" key="1">
    <source>
        <dbReference type="EMBL" id="KAG5264840.1"/>
    </source>
</evidence>
<dbReference type="AlphaFoldDB" id="A0AAV6FQ53"/>
<dbReference type="Proteomes" id="UP000823561">
    <property type="component" value="Chromosome 20"/>
</dbReference>
<name>A0AAV6FQ53_9TELE</name>